<name>A0AAW7XWZ2_9RHOB</name>
<dbReference type="InterPro" id="IPR031832">
    <property type="entry name" value="DUF4747"/>
</dbReference>
<dbReference type="Pfam" id="PF15931">
    <property type="entry name" value="DUF4747"/>
    <property type="match status" value="1"/>
</dbReference>
<sequence length="271" mass="30512">MKIYLFRLSLTQRAQLSLFDGKEIQTRQSFLREHLSRSFDFNYWGEQTVRYEFTQEDDEVISGAVCKWVSEDQEADPSNPFAKSEGGRWLKASFFFNSEEHQQVFGIEHTTRVGSPSAILAGIARYINEQTNSYPYHIEVSEINEKGSFKKAVGEYPDPVTTLTFRFVVPNPPNVEEETREALKKLGKATGAEEATETLKSSKGIEVNSEYVNDAVGYIEGGGGRVVAKNGKYIIFDSKNRVRTENPPEAARPKGRPIAGLAKMVKALLRK</sequence>
<comment type="caution">
    <text evidence="1">The sequence shown here is derived from an EMBL/GenBank/DDBJ whole genome shotgun (WGS) entry which is preliminary data.</text>
</comment>
<protein>
    <submittedName>
        <fullName evidence="1">Uncharacterized protein</fullName>
    </submittedName>
</protein>
<gene>
    <name evidence="1" type="ORF">Q4494_18115</name>
</gene>
<evidence type="ECO:0000313" key="1">
    <source>
        <dbReference type="EMBL" id="MDO6458996.1"/>
    </source>
</evidence>
<dbReference type="RefSeq" id="WP_303495190.1">
    <property type="nucleotide sequence ID" value="NZ_JAUOPJ010000027.1"/>
</dbReference>
<reference evidence="1" key="1">
    <citation type="submission" date="2023-07" db="EMBL/GenBank/DDBJ databases">
        <title>Genome content predicts the carbon catabolic preferences of heterotrophic bacteria.</title>
        <authorList>
            <person name="Gralka M."/>
        </authorList>
    </citation>
    <scope>NUCLEOTIDE SEQUENCE</scope>
    <source>
        <strain evidence="1">I2M02</strain>
    </source>
</reference>
<proteinExistence type="predicted"/>
<dbReference type="EMBL" id="JAUOPJ010000027">
    <property type="protein sequence ID" value="MDO6458996.1"/>
    <property type="molecule type" value="Genomic_DNA"/>
</dbReference>
<dbReference type="Proteomes" id="UP001169823">
    <property type="component" value="Unassembled WGS sequence"/>
</dbReference>
<accession>A0AAW7XWZ2</accession>
<dbReference type="AlphaFoldDB" id="A0AAW7XWZ2"/>
<organism evidence="1 2">
    <name type="scientific">Celeribacter halophilus</name>
    <dbReference type="NCBI Taxonomy" id="576117"/>
    <lineage>
        <taxon>Bacteria</taxon>
        <taxon>Pseudomonadati</taxon>
        <taxon>Pseudomonadota</taxon>
        <taxon>Alphaproteobacteria</taxon>
        <taxon>Rhodobacterales</taxon>
        <taxon>Roseobacteraceae</taxon>
        <taxon>Celeribacter</taxon>
    </lineage>
</organism>
<evidence type="ECO:0000313" key="2">
    <source>
        <dbReference type="Proteomes" id="UP001169823"/>
    </source>
</evidence>